<dbReference type="STRING" id="7232.A0A484B626"/>
<dbReference type="InterPro" id="IPR051489">
    <property type="entry name" value="ADAM_Metalloproteinase"/>
</dbReference>
<reference evidence="2 3" key="1">
    <citation type="journal article" date="2019" name="J. Hered.">
        <title>An Improved Genome Assembly for Drosophila navojoa, the Basal Species in the mojavensis Cluster.</title>
        <authorList>
            <person name="Vanderlinde T."/>
            <person name="Dupim E.G."/>
            <person name="Nazario-Yepiz N.O."/>
            <person name="Carvalho A.B."/>
        </authorList>
    </citation>
    <scope>NUCLEOTIDE SEQUENCE [LARGE SCALE GENOMIC DNA]</scope>
    <source>
        <strain evidence="2">Navoj_Jal97</strain>
        <tissue evidence="2">Whole organism</tissue>
    </source>
</reference>
<keyword evidence="3" id="KW-1185">Reference proteome</keyword>
<feature type="compositionally biased region" description="Low complexity" evidence="1">
    <location>
        <begin position="134"/>
        <end position="149"/>
    </location>
</feature>
<evidence type="ECO:0000313" key="2">
    <source>
        <dbReference type="EMBL" id="TDG43520.1"/>
    </source>
</evidence>
<evidence type="ECO:0000256" key="1">
    <source>
        <dbReference type="SAM" id="MobiDB-lite"/>
    </source>
</evidence>
<name>A0A484B626_DRONA</name>
<dbReference type="GO" id="GO:0007219">
    <property type="term" value="P:Notch signaling pathway"/>
    <property type="evidence" value="ECO:0007669"/>
    <property type="project" value="TreeGrafter"/>
</dbReference>
<organism evidence="2 3">
    <name type="scientific">Drosophila navojoa</name>
    <name type="common">Fruit fly</name>
    <dbReference type="NCBI Taxonomy" id="7232"/>
    <lineage>
        <taxon>Eukaryota</taxon>
        <taxon>Metazoa</taxon>
        <taxon>Ecdysozoa</taxon>
        <taxon>Arthropoda</taxon>
        <taxon>Hexapoda</taxon>
        <taxon>Insecta</taxon>
        <taxon>Pterygota</taxon>
        <taxon>Neoptera</taxon>
        <taxon>Endopterygota</taxon>
        <taxon>Diptera</taxon>
        <taxon>Brachycera</taxon>
        <taxon>Muscomorpha</taxon>
        <taxon>Ephydroidea</taxon>
        <taxon>Drosophilidae</taxon>
        <taxon>Drosophila</taxon>
    </lineage>
</organism>
<dbReference type="GO" id="GO:0005886">
    <property type="term" value="C:plasma membrane"/>
    <property type="evidence" value="ECO:0007669"/>
    <property type="project" value="TreeGrafter"/>
</dbReference>
<dbReference type="EMBL" id="LSRL02000149">
    <property type="protein sequence ID" value="TDG43520.1"/>
    <property type="molecule type" value="Genomic_DNA"/>
</dbReference>
<feature type="region of interest" description="Disordered" evidence="1">
    <location>
        <begin position="124"/>
        <end position="149"/>
    </location>
</feature>
<evidence type="ECO:0000313" key="3">
    <source>
        <dbReference type="Proteomes" id="UP000295192"/>
    </source>
</evidence>
<sequence>MSINFYDNNGPIDVSTDHIYEGDVIGDRNSYVFGSIHNGVFEGKIITERDAYYVEHAKHYFPTNRTTSASASTTTSTSTSTSMPTTKTTATTLAPTTTGSNLTKTAIDNKRENFMNQIGETTTTTANTFPMYPTDNNTKQTEATTTTATTKRNEDELDFHSIIYKESHVEDAYENVREGEKKFLHKHCCNSPHAIAMQADSRTVAHLSPSRSSPSQQ</sequence>
<dbReference type="Proteomes" id="UP000295192">
    <property type="component" value="Unassembled WGS sequence"/>
</dbReference>
<dbReference type="AlphaFoldDB" id="A0A484B626"/>
<protein>
    <submittedName>
        <fullName evidence="2">Uncharacterized protein</fullName>
    </submittedName>
</protein>
<accession>A0A484B626</accession>
<dbReference type="GO" id="GO:0004222">
    <property type="term" value="F:metalloendopeptidase activity"/>
    <property type="evidence" value="ECO:0007669"/>
    <property type="project" value="TreeGrafter"/>
</dbReference>
<proteinExistence type="predicted"/>
<dbReference type="PANTHER" id="PTHR45702">
    <property type="entry name" value="ADAM10/ADAM17 METALLOPEPTIDASE FAMILY MEMBER"/>
    <property type="match status" value="1"/>
</dbReference>
<dbReference type="PANTHER" id="PTHR45702:SF2">
    <property type="entry name" value="KUZBANIAN, ISOFORM A"/>
    <property type="match status" value="1"/>
</dbReference>
<dbReference type="GO" id="GO:0006509">
    <property type="term" value="P:membrane protein ectodomain proteolysis"/>
    <property type="evidence" value="ECO:0007669"/>
    <property type="project" value="TreeGrafter"/>
</dbReference>
<gene>
    <name evidence="2" type="ORF">AWZ03_010063</name>
</gene>
<dbReference type="OrthoDB" id="2149267at2759"/>
<comment type="caution">
    <text evidence="2">The sequence shown here is derived from an EMBL/GenBank/DDBJ whole genome shotgun (WGS) entry which is preliminary data.</text>
</comment>
<feature type="region of interest" description="Disordered" evidence="1">
    <location>
        <begin position="65"/>
        <end position="89"/>
    </location>
</feature>